<dbReference type="PANTHER" id="PTHR47506:SF6">
    <property type="entry name" value="HTH-TYPE TRANSCRIPTIONAL REPRESSOR NEMR"/>
    <property type="match status" value="1"/>
</dbReference>
<accession>A0ABP7A422</accession>
<evidence type="ECO:0000256" key="2">
    <source>
        <dbReference type="ARBA" id="ARBA00023125"/>
    </source>
</evidence>
<feature type="domain" description="HTH tetR-type" evidence="5">
    <location>
        <begin position="10"/>
        <end position="70"/>
    </location>
</feature>
<dbReference type="InterPro" id="IPR009057">
    <property type="entry name" value="Homeodomain-like_sf"/>
</dbReference>
<dbReference type="PROSITE" id="PS01081">
    <property type="entry name" value="HTH_TETR_1"/>
    <property type="match status" value="1"/>
</dbReference>
<dbReference type="SUPFAM" id="SSF46689">
    <property type="entry name" value="Homeodomain-like"/>
    <property type="match status" value="1"/>
</dbReference>
<reference evidence="7" key="1">
    <citation type="journal article" date="2019" name="Int. J. Syst. Evol. Microbiol.">
        <title>The Global Catalogue of Microorganisms (GCM) 10K type strain sequencing project: providing services to taxonomists for standard genome sequencing and annotation.</title>
        <authorList>
            <consortium name="The Broad Institute Genomics Platform"/>
            <consortium name="The Broad Institute Genome Sequencing Center for Infectious Disease"/>
            <person name="Wu L."/>
            <person name="Ma J."/>
        </authorList>
    </citation>
    <scope>NUCLEOTIDE SEQUENCE [LARGE SCALE GENOMIC DNA]</scope>
    <source>
        <strain evidence="7">JCM 16544</strain>
    </source>
</reference>
<dbReference type="Gene3D" id="1.10.357.10">
    <property type="entry name" value="Tetracycline Repressor, domain 2"/>
    <property type="match status" value="1"/>
</dbReference>
<dbReference type="Pfam" id="PF00440">
    <property type="entry name" value="TetR_N"/>
    <property type="match status" value="1"/>
</dbReference>
<dbReference type="InterPro" id="IPR049484">
    <property type="entry name" value="Rv0078-like_C"/>
</dbReference>
<protein>
    <submittedName>
        <fullName evidence="6">TetR/AcrR family transcriptional regulator</fullName>
    </submittedName>
</protein>
<dbReference type="PROSITE" id="PS50977">
    <property type="entry name" value="HTH_TETR_2"/>
    <property type="match status" value="1"/>
</dbReference>
<dbReference type="RefSeq" id="WP_344736135.1">
    <property type="nucleotide sequence ID" value="NZ_BAAAYU010000001.1"/>
</dbReference>
<evidence type="ECO:0000256" key="3">
    <source>
        <dbReference type="ARBA" id="ARBA00023163"/>
    </source>
</evidence>
<name>A0ABP7A422_9MICO</name>
<evidence type="ECO:0000259" key="5">
    <source>
        <dbReference type="PROSITE" id="PS50977"/>
    </source>
</evidence>
<feature type="DNA-binding region" description="H-T-H motif" evidence="4">
    <location>
        <begin position="33"/>
        <end position="52"/>
    </location>
</feature>
<dbReference type="EMBL" id="BAAAYU010000001">
    <property type="protein sequence ID" value="GAA3624550.1"/>
    <property type="molecule type" value="Genomic_DNA"/>
</dbReference>
<dbReference type="InterPro" id="IPR023772">
    <property type="entry name" value="DNA-bd_HTH_TetR-type_CS"/>
</dbReference>
<organism evidence="6 7">
    <name type="scientific">Microbacterium awajiense</name>
    <dbReference type="NCBI Taxonomy" id="415214"/>
    <lineage>
        <taxon>Bacteria</taxon>
        <taxon>Bacillati</taxon>
        <taxon>Actinomycetota</taxon>
        <taxon>Actinomycetes</taxon>
        <taxon>Micrococcales</taxon>
        <taxon>Microbacteriaceae</taxon>
        <taxon>Microbacterium</taxon>
    </lineage>
</organism>
<dbReference type="Pfam" id="PF21351">
    <property type="entry name" value="TetR_C_41"/>
    <property type="match status" value="1"/>
</dbReference>
<evidence type="ECO:0000313" key="6">
    <source>
        <dbReference type="EMBL" id="GAA3624550.1"/>
    </source>
</evidence>
<evidence type="ECO:0000313" key="7">
    <source>
        <dbReference type="Proteomes" id="UP001501697"/>
    </source>
</evidence>
<sequence>MPRASAADAARTAAAVLDAATRRFSDQGYQAVSIDEIAQEAGVTRGAVYHHFGDKAGVMRAVAGRAHERIAATVTRHAERHADPAAQLREGCHVFLDAITEGAVARLLLVEAPAALGWDTWRALDAAASAAELRAVLEILLGPGHFTDAATQLLSGGMNEAALWLADRPDDDSARIATHSVLDALISAVLAGQADHSSTEIVPGAGPGSDRVGEG</sequence>
<dbReference type="Proteomes" id="UP001501697">
    <property type="component" value="Unassembled WGS sequence"/>
</dbReference>
<proteinExistence type="predicted"/>
<dbReference type="PANTHER" id="PTHR47506">
    <property type="entry name" value="TRANSCRIPTIONAL REGULATORY PROTEIN"/>
    <property type="match status" value="1"/>
</dbReference>
<keyword evidence="7" id="KW-1185">Reference proteome</keyword>
<evidence type="ECO:0000256" key="4">
    <source>
        <dbReference type="PROSITE-ProRule" id="PRU00335"/>
    </source>
</evidence>
<keyword evidence="3" id="KW-0804">Transcription</keyword>
<comment type="caution">
    <text evidence="6">The sequence shown here is derived from an EMBL/GenBank/DDBJ whole genome shotgun (WGS) entry which is preliminary data.</text>
</comment>
<dbReference type="InterPro" id="IPR001647">
    <property type="entry name" value="HTH_TetR"/>
</dbReference>
<evidence type="ECO:0000256" key="1">
    <source>
        <dbReference type="ARBA" id="ARBA00023015"/>
    </source>
</evidence>
<dbReference type="PRINTS" id="PR00455">
    <property type="entry name" value="HTHTETR"/>
</dbReference>
<gene>
    <name evidence="6" type="ORF">GCM10022200_03530</name>
</gene>
<keyword evidence="1" id="KW-0805">Transcription regulation</keyword>
<keyword evidence="2 4" id="KW-0238">DNA-binding</keyword>